<dbReference type="CDD" id="cd07344">
    <property type="entry name" value="M48_yhfN_like"/>
    <property type="match status" value="1"/>
</dbReference>
<evidence type="ECO:0000259" key="1">
    <source>
        <dbReference type="Pfam" id="PF01863"/>
    </source>
</evidence>
<protein>
    <recommendedName>
        <fullName evidence="1">YgjP-like metallopeptidase domain-containing protein</fullName>
    </recommendedName>
</protein>
<feature type="domain" description="YgjP-like metallopeptidase" evidence="1">
    <location>
        <begin position="34"/>
        <end position="236"/>
    </location>
</feature>
<dbReference type="OrthoDB" id="9811177at2"/>
<sequence length="247" mass="27886">MLKEGLRTMVFPEGSVTFNLKLNGRRRYSHTLYLLDGGSAMIESPRGSSLEQLRKVANRWRESINRHAREAAEAAKAAGHAPGPEASDVPARLRILGELIPLKTGVAGASFRTAALKDGAVVTSAEAPDEIKAALKTYYRARLEEEVVKRLAHFRPLVWRPWTAISYGSAKHCWGRCNARGHIRFSLTLLMLRPKEIDYIVAHELAHLRHLNHEPVFWAEVGRLMPDWFEQKTSIERTKLGAPWFMS</sequence>
<dbReference type="InterPro" id="IPR053136">
    <property type="entry name" value="UTP_pyrophosphatase-like"/>
</dbReference>
<keyword evidence="3" id="KW-1185">Reference proteome</keyword>
<dbReference type="InterPro" id="IPR002725">
    <property type="entry name" value="YgjP-like_metallopeptidase"/>
</dbReference>
<proteinExistence type="predicted"/>
<name>H3KGU1_9BURK</name>
<organism evidence="2 3">
    <name type="scientific">Sutterella parvirubra YIT 11816</name>
    <dbReference type="NCBI Taxonomy" id="762967"/>
    <lineage>
        <taxon>Bacteria</taxon>
        <taxon>Pseudomonadati</taxon>
        <taxon>Pseudomonadota</taxon>
        <taxon>Betaproteobacteria</taxon>
        <taxon>Burkholderiales</taxon>
        <taxon>Sutterellaceae</taxon>
        <taxon>Sutterella</taxon>
    </lineage>
</organism>
<reference evidence="2 3" key="1">
    <citation type="submission" date="2011-11" db="EMBL/GenBank/DDBJ databases">
        <authorList>
            <person name="Weinstock G."/>
            <person name="Sodergren E."/>
            <person name="Clifton S."/>
            <person name="Fulton L."/>
            <person name="Fulton B."/>
            <person name="Courtney L."/>
            <person name="Fronick C."/>
            <person name="Harrison M."/>
            <person name="Strong C."/>
            <person name="Farmer C."/>
            <person name="Delahaunty K."/>
            <person name="Markovic C."/>
            <person name="Hall O."/>
            <person name="Minx P."/>
            <person name="Tomlinson C."/>
            <person name="Mitreva M."/>
            <person name="Hou S."/>
            <person name="Chen J."/>
            <person name="Wollam A."/>
            <person name="Pepin K.H."/>
            <person name="Johnson M."/>
            <person name="Bhonagiri V."/>
            <person name="Zhang X."/>
            <person name="Suruliraj S."/>
            <person name="Warren W."/>
            <person name="Chinwalla A."/>
            <person name="Mardis E.R."/>
            <person name="Wilson R.K."/>
        </authorList>
    </citation>
    <scope>NUCLEOTIDE SEQUENCE [LARGE SCALE GENOMIC DNA]</scope>
    <source>
        <strain evidence="2 3">YIT 11816</strain>
    </source>
</reference>
<accession>H3KGU1</accession>
<dbReference type="AlphaFoldDB" id="H3KGU1"/>
<dbReference type="PATRIC" id="fig|762967.3.peg.1554"/>
<dbReference type="Gene3D" id="3.30.2010.10">
    <property type="entry name" value="Metalloproteases ('zincins'), catalytic domain"/>
    <property type="match status" value="1"/>
</dbReference>
<dbReference type="EMBL" id="AFBQ01000295">
    <property type="protein sequence ID" value="EHY30665.1"/>
    <property type="molecule type" value="Genomic_DNA"/>
</dbReference>
<comment type="caution">
    <text evidence="2">The sequence shown here is derived from an EMBL/GenBank/DDBJ whole genome shotgun (WGS) entry which is preliminary data.</text>
</comment>
<dbReference type="HOGENOM" id="CLU_065947_2_2_4"/>
<evidence type="ECO:0000313" key="3">
    <source>
        <dbReference type="Proteomes" id="UP000004956"/>
    </source>
</evidence>
<gene>
    <name evidence="2" type="ORF">HMPREF9440_01973</name>
</gene>
<dbReference type="RefSeq" id="WP_008543170.1">
    <property type="nucleotide sequence ID" value="NZ_JH605003.1"/>
</dbReference>
<evidence type="ECO:0000313" key="2">
    <source>
        <dbReference type="EMBL" id="EHY30665.1"/>
    </source>
</evidence>
<dbReference type="PANTHER" id="PTHR30399">
    <property type="entry name" value="UNCHARACTERIZED PROTEIN YGJP"/>
    <property type="match status" value="1"/>
</dbReference>
<dbReference type="Proteomes" id="UP000004956">
    <property type="component" value="Unassembled WGS sequence"/>
</dbReference>
<dbReference type="STRING" id="762967.HMPREF9440_01973"/>
<dbReference type="Pfam" id="PF01863">
    <property type="entry name" value="YgjP-like"/>
    <property type="match status" value="1"/>
</dbReference>
<dbReference type="PANTHER" id="PTHR30399:SF1">
    <property type="entry name" value="UTP PYROPHOSPHATASE"/>
    <property type="match status" value="1"/>
</dbReference>